<dbReference type="GO" id="GO:0006355">
    <property type="term" value="P:regulation of DNA-templated transcription"/>
    <property type="evidence" value="ECO:0007669"/>
    <property type="project" value="InterPro"/>
</dbReference>
<reference evidence="7" key="1">
    <citation type="submission" date="2016-10" db="EMBL/GenBank/DDBJ databases">
        <authorList>
            <person name="Varghese N."/>
            <person name="Submissions S."/>
        </authorList>
    </citation>
    <scope>NUCLEOTIDE SEQUENCE [LARGE SCALE GENOMIC DNA]</scope>
    <source>
        <strain evidence="7">DSM 46136</strain>
    </source>
</reference>
<dbReference type="SMART" id="SM00862">
    <property type="entry name" value="Trans_reg_C"/>
    <property type="match status" value="1"/>
</dbReference>
<dbReference type="InterPro" id="IPR027417">
    <property type="entry name" value="P-loop_NTPase"/>
</dbReference>
<gene>
    <name evidence="6" type="ORF">SAMN05660657_03940</name>
</gene>
<dbReference type="InterPro" id="IPR011990">
    <property type="entry name" value="TPR-like_helical_dom_sf"/>
</dbReference>
<dbReference type="PROSITE" id="PS51755">
    <property type="entry name" value="OMPR_PHOB"/>
    <property type="match status" value="1"/>
</dbReference>
<dbReference type="Pfam" id="PF03704">
    <property type="entry name" value="BTAD"/>
    <property type="match status" value="1"/>
</dbReference>
<organism evidence="6 7">
    <name type="scientific">Geodermatophilus amargosae</name>
    <dbReference type="NCBI Taxonomy" id="1296565"/>
    <lineage>
        <taxon>Bacteria</taxon>
        <taxon>Bacillati</taxon>
        <taxon>Actinomycetota</taxon>
        <taxon>Actinomycetes</taxon>
        <taxon>Geodermatophilales</taxon>
        <taxon>Geodermatophilaceae</taxon>
        <taxon>Geodermatophilus</taxon>
    </lineage>
</organism>
<feature type="region of interest" description="Disordered" evidence="4">
    <location>
        <begin position="986"/>
        <end position="1018"/>
    </location>
</feature>
<dbReference type="CDD" id="cd15831">
    <property type="entry name" value="BTAD"/>
    <property type="match status" value="1"/>
</dbReference>
<accession>A0A1I7C0R3</accession>
<keyword evidence="7" id="KW-1185">Reference proteome</keyword>
<name>A0A1I7C0R3_9ACTN</name>
<dbReference type="GO" id="GO:0000160">
    <property type="term" value="P:phosphorelay signal transduction system"/>
    <property type="evidence" value="ECO:0007669"/>
    <property type="project" value="InterPro"/>
</dbReference>
<evidence type="ECO:0000256" key="2">
    <source>
        <dbReference type="ARBA" id="ARBA00023125"/>
    </source>
</evidence>
<dbReference type="InterPro" id="IPR036388">
    <property type="entry name" value="WH-like_DNA-bd_sf"/>
</dbReference>
<dbReference type="InterPro" id="IPR005158">
    <property type="entry name" value="BTAD"/>
</dbReference>
<evidence type="ECO:0000259" key="5">
    <source>
        <dbReference type="PROSITE" id="PS51755"/>
    </source>
</evidence>
<dbReference type="OrthoDB" id="3194665at2"/>
<feature type="domain" description="OmpR/PhoB-type" evidence="5">
    <location>
        <begin position="1"/>
        <end position="92"/>
    </location>
</feature>
<protein>
    <submittedName>
        <fullName evidence="6">Predicted ATPase</fullName>
    </submittedName>
</protein>
<dbReference type="PANTHER" id="PTHR47691">
    <property type="entry name" value="REGULATOR-RELATED"/>
    <property type="match status" value="1"/>
</dbReference>
<dbReference type="STRING" id="1296565.SAMN05660657_03940"/>
<dbReference type="Gene3D" id="3.40.50.300">
    <property type="entry name" value="P-loop containing nucleotide triphosphate hydrolases"/>
    <property type="match status" value="1"/>
</dbReference>
<dbReference type="RefSeq" id="WP_139245954.1">
    <property type="nucleotide sequence ID" value="NZ_FPBA01000017.1"/>
</dbReference>
<dbReference type="InterPro" id="IPR058852">
    <property type="entry name" value="HTH_77"/>
</dbReference>
<dbReference type="Pfam" id="PF00486">
    <property type="entry name" value="Trans_reg_C"/>
    <property type="match status" value="1"/>
</dbReference>
<dbReference type="Gene3D" id="1.25.40.10">
    <property type="entry name" value="Tetratricopeptide repeat domain"/>
    <property type="match status" value="2"/>
</dbReference>
<sequence length="1018" mass="106900">MDFSVLGPLRVRAGEKTVAVRRGHPRVLLTYLLLHPGEPVSGSLLADRTWNGCPPADAANAVHRMVSYLRRTLGAQEELPLHTTSGGYVLDVQAAAVDCARFSRLVRRAGDEPVRTLAALDQALSLWRGDPLADAADLPWATPYVTELEELHLQAQEQRLSCLLELGRHQEAVPAAQALARTYPLRENLTSSLMVALYRSGRQSDALAAAAALRRTLADELGLDPSPTVLDLERRILVQDPALAARPFVGADVPERTPTARPDSAGPEPREGTGHRVHRPRAVTSLVGRDAEITAVSSAFDEAGLLTLTGPGGTGKTRLALAVLGRGPSRGPEWFADLSGAHDAAAVASVVAAATGTPTAPGSDVVQAVVAHLGDQPGVLVLDTCEHVVGGAATLAAAVLHGCPQVRQLATSRRPLGVTGEVVWPVPPLTLPPAADDVSTEQIGRAASVELFAQRAAAVQPDFRISDANAADVAAICRVLDGLPLAIELAAAHADVVSPAGILQRLDDRFALLVSETRDVVARQRTLRAAISSSVDLLTADERALLTDLAVFAGTFDVDATAAVAGGEPGSTGTGHFRLLASLLRQSLVARAGPDRYRLLDSIRAYAGEMLARRGDASDVHRRHAEHHVAMAEAGDRQVRTDAQQPWLALLREVAPDLRAALRWCLDGNAPELGARLVGALAWFWTLEGQLAEARAWLDRAERTPIGDPRVRSRVLLGVGLVAAPLGRLVQARDACAEAADLSRSVGDDRGTGDALITLGVALWALGDLDGAAAAHDEAIDRLAAESDTWRRDVAVILRARTALDRHDADASDRAATALAAARRSGDAHLEGLALTQRARDALHSGDAPVAVRAAEEALRACRRIGYREGEAAALTLLARAELAGGTTVTAADLAEQAMRVAAAIDHRGALCHAAEALAAARAAAGDDSGALLLLEVAATDRRARGIPDSPVEQELTGRLAETLRARLGPRAEDAVRQAAAATLDDVVTQRLGTSAPSGRPPSVDDRSTADLGQPSPL</sequence>
<evidence type="ECO:0000256" key="3">
    <source>
        <dbReference type="PROSITE-ProRule" id="PRU01091"/>
    </source>
</evidence>
<comment type="similarity">
    <text evidence="1">Belongs to the AfsR/DnrI/RedD regulatory family.</text>
</comment>
<feature type="region of interest" description="Disordered" evidence="4">
    <location>
        <begin position="252"/>
        <end position="277"/>
    </location>
</feature>
<dbReference type="SMART" id="SM01043">
    <property type="entry name" value="BTAD"/>
    <property type="match status" value="1"/>
</dbReference>
<proteinExistence type="inferred from homology"/>
<dbReference type="Gene3D" id="1.10.10.10">
    <property type="entry name" value="Winged helix-like DNA-binding domain superfamily/Winged helix DNA-binding domain"/>
    <property type="match status" value="1"/>
</dbReference>
<dbReference type="PANTHER" id="PTHR47691:SF3">
    <property type="entry name" value="HTH-TYPE TRANSCRIPTIONAL REGULATOR RV0890C-RELATED"/>
    <property type="match status" value="1"/>
</dbReference>
<dbReference type="SUPFAM" id="SSF46894">
    <property type="entry name" value="C-terminal effector domain of the bipartite response regulators"/>
    <property type="match status" value="1"/>
</dbReference>
<evidence type="ECO:0000313" key="7">
    <source>
        <dbReference type="Proteomes" id="UP000199546"/>
    </source>
</evidence>
<dbReference type="Pfam" id="PF13424">
    <property type="entry name" value="TPR_12"/>
    <property type="match status" value="1"/>
</dbReference>
<dbReference type="SUPFAM" id="SSF48452">
    <property type="entry name" value="TPR-like"/>
    <property type="match status" value="2"/>
</dbReference>
<evidence type="ECO:0000256" key="1">
    <source>
        <dbReference type="ARBA" id="ARBA00005820"/>
    </source>
</evidence>
<dbReference type="InterPro" id="IPR016032">
    <property type="entry name" value="Sig_transdc_resp-reg_C-effctor"/>
</dbReference>
<evidence type="ECO:0000313" key="6">
    <source>
        <dbReference type="EMBL" id="SFT92991.1"/>
    </source>
</evidence>
<dbReference type="EMBL" id="FPBA01000017">
    <property type="protein sequence ID" value="SFT92991.1"/>
    <property type="molecule type" value="Genomic_DNA"/>
</dbReference>
<dbReference type="InterPro" id="IPR001867">
    <property type="entry name" value="OmpR/PhoB-type_DNA-bd"/>
</dbReference>
<dbReference type="Pfam" id="PF25872">
    <property type="entry name" value="HTH_77"/>
    <property type="match status" value="1"/>
</dbReference>
<dbReference type="SUPFAM" id="SSF52540">
    <property type="entry name" value="P-loop containing nucleoside triphosphate hydrolases"/>
    <property type="match status" value="1"/>
</dbReference>
<keyword evidence="2 3" id="KW-0238">DNA-binding</keyword>
<dbReference type="Proteomes" id="UP000199546">
    <property type="component" value="Unassembled WGS sequence"/>
</dbReference>
<feature type="DNA-binding region" description="OmpR/PhoB-type" evidence="3">
    <location>
        <begin position="1"/>
        <end position="92"/>
    </location>
</feature>
<dbReference type="GO" id="GO:0003677">
    <property type="term" value="F:DNA binding"/>
    <property type="evidence" value="ECO:0007669"/>
    <property type="project" value="UniProtKB-UniRule"/>
</dbReference>
<dbReference type="AlphaFoldDB" id="A0A1I7C0R3"/>
<evidence type="ECO:0000256" key="4">
    <source>
        <dbReference type="SAM" id="MobiDB-lite"/>
    </source>
</evidence>